<dbReference type="EMBL" id="ASZQ01000185">
    <property type="protein sequence ID" value="EPF22319.1"/>
    <property type="molecule type" value="Genomic_DNA"/>
</dbReference>
<dbReference type="InterPro" id="IPR018511">
    <property type="entry name" value="Hemolysin-typ_Ca-bd_CS"/>
</dbReference>
<evidence type="ECO:0000313" key="1">
    <source>
        <dbReference type="EMBL" id="EPF22319.1"/>
    </source>
</evidence>
<dbReference type="GO" id="GO:0005509">
    <property type="term" value="F:calcium ion binding"/>
    <property type="evidence" value="ECO:0007669"/>
    <property type="project" value="InterPro"/>
</dbReference>
<name>S3KBU6_MICAE</name>
<gene>
    <name evidence="1" type="ORF">MAESPC_01844</name>
</gene>
<sequence>MALLPSSALTFLNIAYFKAPVSPISFNQATYSWVEAVQGWAAAASDPATFNSLTNGNPPTYGYLISPSTGNAEQYVNDVYQNLFGSGPSAANLTYWKNWLAQFGNNIYIGKDGTNYGIASYKALVVAVYEYATADEIAALTNRQTVSQYFSTSMQSNPSGSVPSFNTAQYNAGWASISTVTKDPATVTTAKASIDQYIATTGSVGNSFVLTPDVDIKSGNQFLAPPVAGSAGGVLNTFTSGDQLTGTGTNPTLTILWQQDTAKIGTVQPSLLKGISTLNATLVANDLKVLSTFVTGLKTVNINDTSGNLTMTNLQSALETISISRSFSGSDATFTIADAALAGTEDALAIKLNQVQGVPAIADNTVLKVSNLSGTGGYEKVSVNSAGFSNTIEIGGVLGLKSLTITGDKTLTLANTAPVSSLDDTVTLVDASAFNADLTVTNVAPTGNLEFKGGLKVDTFTLSATAGNHTLSGGAGDDKLTIGNNSTVKVSGGDGDDRITFTDGFTKTDVIAGDAGVNTLAFATPANAEAITEEDANITGIQTLALTAPGNAAETLRADFFGNDVKTVTLENGTVAAYTVRYNTGQNTLNIWKNTGVLTLATNGTATTDKVTVNLVGRPVGVLNDITVNGLALNPVVGTTELFTESLVINSSNAATGHTIGAGGIIFKEAPGVNETVTVTGNSGLTVQGAIIADTVDASALTGTTGLTMNFAMGNAANAATVLGSLTGVNKLQGSAFNDTITAGGAGDTLIGNAGADSLTGGAGVDTFVQTTGATVSLTNGPAAVGFGTVKLADDTVAQLTNLTGPAPAPVDSLSGPDIIKGFQVTDKINTDGSGYILLAANGGIDANKNYGIRGNYNASGTGAGTFKVNIAAGNDLLVFTAAGVGLNVGLNVGTNLGTNLTVLQGGGALALTAANFV</sequence>
<dbReference type="InterPro" id="IPR001343">
    <property type="entry name" value="Hemolysn_Ca-bd"/>
</dbReference>
<dbReference type="PRINTS" id="PR00313">
    <property type="entry name" value="CABNDNGRPT"/>
</dbReference>
<dbReference type="Gene3D" id="2.150.10.10">
    <property type="entry name" value="Serralysin-like metalloprotease, C-terminal"/>
    <property type="match status" value="1"/>
</dbReference>
<dbReference type="PATRIC" id="fig|482300.6.peg.2063"/>
<comment type="caution">
    <text evidence="1">The sequence shown here is derived from an EMBL/GenBank/DDBJ whole genome shotgun (WGS) entry which is preliminary data.</text>
</comment>
<protein>
    <recommendedName>
        <fullName evidence="3">Calcium-binding protein</fullName>
    </recommendedName>
</protein>
<dbReference type="SUPFAM" id="SSF51120">
    <property type="entry name" value="beta-Roll"/>
    <property type="match status" value="2"/>
</dbReference>
<proteinExistence type="predicted"/>
<organism evidence="1 2">
    <name type="scientific">Microcystis aeruginosa SPC777</name>
    <dbReference type="NCBI Taxonomy" id="482300"/>
    <lineage>
        <taxon>Bacteria</taxon>
        <taxon>Bacillati</taxon>
        <taxon>Cyanobacteriota</taxon>
        <taxon>Cyanophyceae</taxon>
        <taxon>Oscillatoriophycideae</taxon>
        <taxon>Chroococcales</taxon>
        <taxon>Microcystaceae</taxon>
        <taxon>Microcystis</taxon>
    </lineage>
</organism>
<evidence type="ECO:0008006" key="3">
    <source>
        <dbReference type="Google" id="ProtNLM"/>
    </source>
</evidence>
<dbReference type="Pfam" id="PF00353">
    <property type="entry name" value="HemolysinCabind"/>
    <property type="match status" value="2"/>
</dbReference>
<dbReference type="RefSeq" id="WP_016515367.1">
    <property type="nucleotide sequence ID" value="NZ_ASZQ01000185.1"/>
</dbReference>
<dbReference type="OrthoDB" id="7010652at2"/>
<dbReference type="InterPro" id="IPR011049">
    <property type="entry name" value="Serralysin-like_metalloprot_C"/>
</dbReference>
<accession>S3KBU6</accession>
<dbReference type="PROSITE" id="PS00330">
    <property type="entry name" value="HEMOLYSIN_CALCIUM"/>
    <property type="match status" value="1"/>
</dbReference>
<reference evidence="1 2" key="1">
    <citation type="journal article" date="2013" name="Genome Announc.">
        <title>Draft Genome Sequence of the Brazilian Toxic Bloom-Forming Cyanobacterium Microcystis aeruginosa Strain SPC777.</title>
        <authorList>
            <person name="Fiore M.F."/>
            <person name="Alvarenga D.O."/>
            <person name="Varani A.M."/>
            <person name="Hoff-Risseti C."/>
            <person name="Crespim E."/>
            <person name="Ramos R.T."/>
            <person name="Silva A."/>
            <person name="Schaker P.D."/>
            <person name="Heck K."/>
            <person name="Rigonato J."/>
            <person name="Schneider M.P."/>
        </authorList>
    </citation>
    <scope>NUCLEOTIDE SEQUENCE [LARGE SCALE GENOMIC DNA]</scope>
    <source>
        <strain evidence="2">SPC 777</strain>
    </source>
</reference>
<dbReference type="AlphaFoldDB" id="S3KBU6"/>
<evidence type="ECO:0000313" key="2">
    <source>
        <dbReference type="Proteomes" id="UP000014617"/>
    </source>
</evidence>
<dbReference type="Proteomes" id="UP000014617">
    <property type="component" value="Unassembled WGS sequence"/>
</dbReference>